<dbReference type="PANTHER" id="PTHR23272:SF161">
    <property type="entry name" value="ZINC FINGER BED DOMAIN-CONTAINING PROTEIN RICESLEEPER 1-LIKE"/>
    <property type="match status" value="1"/>
</dbReference>
<evidence type="ECO:0000256" key="1">
    <source>
        <dbReference type="SAM" id="MobiDB-lite"/>
    </source>
</evidence>
<reference evidence="3" key="1">
    <citation type="journal article" date="2017" name="Front. Plant Sci.">
        <title>Climate Clever Clovers: New Paradigm to Reduce the Environmental Footprint of Ruminants by Breeding Low Methanogenic Forages Utilizing Haplotype Variation.</title>
        <authorList>
            <person name="Kaur P."/>
            <person name="Appels R."/>
            <person name="Bayer P.E."/>
            <person name="Keeble-Gagnere G."/>
            <person name="Wang J."/>
            <person name="Hirakawa H."/>
            <person name="Shirasawa K."/>
            <person name="Vercoe P."/>
            <person name="Stefanova K."/>
            <person name="Durmic Z."/>
            <person name="Nichols P."/>
            <person name="Revell C."/>
            <person name="Isobe S.N."/>
            <person name="Edwards D."/>
            <person name="Erskine W."/>
        </authorList>
    </citation>
    <scope>NUCLEOTIDE SEQUENCE [LARGE SCALE GENOMIC DNA]</scope>
    <source>
        <strain evidence="3">cv. Daliak</strain>
    </source>
</reference>
<dbReference type="Proteomes" id="UP000242715">
    <property type="component" value="Unassembled WGS sequence"/>
</dbReference>
<accession>A0A2Z6NYY0</accession>
<evidence type="ECO:0000313" key="2">
    <source>
        <dbReference type="EMBL" id="GAU49314.1"/>
    </source>
</evidence>
<evidence type="ECO:0000313" key="3">
    <source>
        <dbReference type="Proteomes" id="UP000242715"/>
    </source>
</evidence>
<evidence type="ECO:0008006" key="4">
    <source>
        <dbReference type="Google" id="ProtNLM"/>
    </source>
</evidence>
<proteinExistence type="predicted"/>
<feature type="compositionally biased region" description="Acidic residues" evidence="1">
    <location>
        <begin position="1"/>
        <end position="10"/>
    </location>
</feature>
<dbReference type="InterPro" id="IPR012337">
    <property type="entry name" value="RNaseH-like_sf"/>
</dbReference>
<gene>
    <name evidence="2" type="ORF">TSUD_25860</name>
</gene>
<organism evidence="2 3">
    <name type="scientific">Trifolium subterraneum</name>
    <name type="common">Subterranean clover</name>
    <dbReference type="NCBI Taxonomy" id="3900"/>
    <lineage>
        <taxon>Eukaryota</taxon>
        <taxon>Viridiplantae</taxon>
        <taxon>Streptophyta</taxon>
        <taxon>Embryophyta</taxon>
        <taxon>Tracheophyta</taxon>
        <taxon>Spermatophyta</taxon>
        <taxon>Magnoliopsida</taxon>
        <taxon>eudicotyledons</taxon>
        <taxon>Gunneridae</taxon>
        <taxon>Pentapetalae</taxon>
        <taxon>rosids</taxon>
        <taxon>fabids</taxon>
        <taxon>Fabales</taxon>
        <taxon>Fabaceae</taxon>
        <taxon>Papilionoideae</taxon>
        <taxon>50 kb inversion clade</taxon>
        <taxon>NPAAA clade</taxon>
        <taxon>Hologalegina</taxon>
        <taxon>IRL clade</taxon>
        <taxon>Trifolieae</taxon>
        <taxon>Trifolium</taxon>
    </lineage>
</organism>
<keyword evidence="3" id="KW-1185">Reference proteome</keyword>
<name>A0A2Z6NYY0_TRISU</name>
<protein>
    <recommendedName>
        <fullName evidence="4">hAT-like transposase RNase-H fold domain-containing protein</fullName>
    </recommendedName>
</protein>
<feature type="region of interest" description="Disordered" evidence="1">
    <location>
        <begin position="195"/>
        <end position="219"/>
    </location>
</feature>
<dbReference type="AlphaFoldDB" id="A0A2Z6NYY0"/>
<dbReference type="PANTHER" id="PTHR23272">
    <property type="entry name" value="BED FINGER-RELATED"/>
    <property type="match status" value="1"/>
</dbReference>
<feature type="region of interest" description="Disordered" evidence="1">
    <location>
        <begin position="1"/>
        <end position="22"/>
    </location>
</feature>
<sequence length="219" mass="24616">MDDIDIDMDNESTQNVTPAVNPLEQTKKRKLKANGPRKTSHVWKSFTKLPVSECPEMLESAEPFQVAFDKLDFEDPSYLKYFGAGSCPLNFDDWDKARAFMKFLKIFYDATKFFSTSTHVSIDAAFHHLFEIHNDLKLAIRDFDPIISAMGKDMILKYEKYWGFVMKDQNSQEDLDASETIVRELCQSLASTTFGVAGPSTSTSSAGASSSQSRPSSCD</sequence>
<dbReference type="OrthoDB" id="1431196at2759"/>
<dbReference type="EMBL" id="DF974547">
    <property type="protein sequence ID" value="GAU49314.1"/>
    <property type="molecule type" value="Genomic_DNA"/>
</dbReference>
<dbReference type="SUPFAM" id="SSF53098">
    <property type="entry name" value="Ribonuclease H-like"/>
    <property type="match status" value="1"/>
</dbReference>
<feature type="compositionally biased region" description="Low complexity" evidence="1">
    <location>
        <begin position="198"/>
        <end position="219"/>
    </location>
</feature>